<keyword evidence="2" id="KW-0472">Membrane</keyword>
<keyword evidence="4" id="KW-1185">Reference proteome</keyword>
<evidence type="ECO:0000313" key="4">
    <source>
        <dbReference type="Proteomes" id="UP000800041"/>
    </source>
</evidence>
<organism evidence="3 4">
    <name type="scientific">Aulographum hederae CBS 113979</name>
    <dbReference type="NCBI Taxonomy" id="1176131"/>
    <lineage>
        <taxon>Eukaryota</taxon>
        <taxon>Fungi</taxon>
        <taxon>Dikarya</taxon>
        <taxon>Ascomycota</taxon>
        <taxon>Pezizomycotina</taxon>
        <taxon>Dothideomycetes</taxon>
        <taxon>Pleosporomycetidae</taxon>
        <taxon>Aulographales</taxon>
        <taxon>Aulographaceae</taxon>
    </lineage>
</organism>
<keyword evidence="2" id="KW-1133">Transmembrane helix</keyword>
<feature type="transmembrane region" description="Helical" evidence="2">
    <location>
        <begin position="586"/>
        <end position="606"/>
    </location>
</feature>
<evidence type="ECO:0000313" key="3">
    <source>
        <dbReference type="EMBL" id="KAF1986250.1"/>
    </source>
</evidence>
<gene>
    <name evidence="3" type="ORF">K402DRAFT_394109</name>
</gene>
<feature type="compositionally biased region" description="Polar residues" evidence="1">
    <location>
        <begin position="26"/>
        <end position="38"/>
    </location>
</feature>
<name>A0A6G1GZQ2_9PEZI</name>
<feature type="compositionally biased region" description="Basic and acidic residues" evidence="1">
    <location>
        <begin position="39"/>
        <end position="48"/>
    </location>
</feature>
<protein>
    <recommendedName>
        <fullName evidence="5">Heterokaryon incompatibility domain-containing protein</fullName>
    </recommendedName>
</protein>
<keyword evidence="2" id="KW-0812">Transmembrane</keyword>
<dbReference type="EMBL" id="ML977158">
    <property type="protein sequence ID" value="KAF1986250.1"/>
    <property type="molecule type" value="Genomic_DNA"/>
</dbReference>
<evidence type="ECO:0008006" key="5">
    <source>
        <dbReference type="Google" id="ProtNLM"/>
    </source>
</evidence>
<dbReference type="OrthoDB" id="2624308at2759"/>
<dbReference type="Proteomes" id="UP000800041">
    <property type="component" value="Unassembled WGS sequence"/>
</dbReference>
<feature type="compositionally biased region" description="Low complexity" evidence="1">
    <location>
        <begin position="10"/>
        <end position="21"/>
    </location>
</feature>
<evidence type="ECO:0000256" key="2">
    <source>
        <dbReference type="SAM" id="Phobius"/>
    </source>
</evidence>
<evidence type="ECO:0000256" key="1">
    <source>
        <dbReference type="SAM" id="MobiDB-lite"/>
    </source>
</evidence>
<proteinExistence type="predicted"/>
<accession>A0A6G1GZQ2</accession>
<dbReference type="AlphaFoldDB" id="A0A6G1GZQ2"/>
<sequence length="800" mass="90366">MSSSDKGAEVTVSQSVPSQTSEKNRTQSWFTLHRSNSTTKEEIHKEYSGSRGYNGYHFTRPTRRGAKDEHPEKIVYRNQFGEDYSKHQDVATYLSGTQYIPRRVIIQATAHVTKTQPNTKWRRSKLEGSVPTALRLSQWALKPAENKYGRDDETGEVVLKRRGFFAATWGYINSTGRCLLVAIPLQLYLSLPLASPPWEEDDVEDKYPDWPGYCWQWPKFAVNPLDMKPSEHAALKFSAKPRLLRPRLLVTKDLDGNWTVKNLNAEPHAWKPYVMVSYTNLHYQTNTSVEGRNLLDTIAKKVAVEAGCQAYWMDFKCRAPLEEPELLTSDVNRFCDVIRGATRVVVALPNEEIETAKVWGSRMWTLPEGLLATGDNVYFHYTNDTNSNTKAFSKLDMAVNIWEDAEHQGENIQATRLLAEHFTGGVDLSRLQLFSTALLALSDRKPSDGRPADRPELSYALMGLLSNRIDPDPHKETIFQSIARLCLCNDSDRLIDRMLCLLPRHDTAASASADPFEALAQADQFKTHLWDITPEAHVIGVAEQDRTVVVDCARAIPIRWKQFPRMRYRRAPGFRKFLAEMFIRSGAWWFIAGLSLVWTYAPLFLAFHDTDASDLLKWLESSIMLFFLVGIALSLAGPVSCRRLFGGSVTEMSPNLIGFEGVLPLIELETKIFGNYNGRLDYEPSGTPYSLRSPHERAGLEPKFITHPDQFAPEPALASSEHRLFTLVDTGSLTVNVFQATAPPTVALICGREGGMLRALLCSWDFASDRLMRQTVVRMGSDCLDMVRVKGWVKVCLGEE</sequence>
<feature type="region of interest" description="Disordered" evidence="1">
    <location>
        <begin position="1"/>
        <end position="70"/>
    </location>
</feature>
<reference evidence="3" key="1">
    <citation type="journal article" date="2020" name="Stud. Mycol.">
        <title>101 Dothideomycetes genomes: a test case for predicting lifestyles and emergence of pathogens.</title>
        <authorList>
            <person name="Haridas S."/>
            <person name="Albert R."/>
            <person name="Binder M."/>
            <person name="Bloem J."/>
            <person name="Labutti K."/>
            <person name="Salamov A."/>
            <person name="Andreopoulos B."/>
            <person name="Baker S."/>
            <person name="Barry K."/>
            <person name="Bills G."/>
            <person name="Bluhm B."/>
            <person name="Cannon C."/>
            <person name="Castanera R."/>
            <person name="Culley D."/>
            <person name="Daum C."/>
            <person name="Ezra D."/>
            <person name="Gonzalez J."/>
            <person name="Henrissat B."/>
            <person name="Kuo A."/>
            <person name="Liang C."/>
            <person name="Lipzen A."/>
            <person name="Lutzoni F."/>
            <person name="Magnuson J."/>
            <person name="Mondo S."/>
            <person name="Nolan M."/>
            <person name="Ohm R."/>
            <person name="Pangilinan J."/>
            <person name="Park H.-J."/>
            <person name="Ramirez L."/>
            <person name="Alfaro M."/>
            <person name="Sun H."/>
            <person name="Tritt A."/>
            <person name="Yoshinaga Y."/>
            <person name="Zwiers L.-H."/>
            <person name="Turgeon B."/>
            <person name="Goodwin S."/>
            <person name="Spatafora J."/>
            <person name="Crous P."/>
            <person name="Grigoriev I."/>
        </authorList>
    </citation>
    <scope>NUCLEOTIDE SEQUENCE</scope>
    <source>
        <strain evidence="3">CBS 113979</strain>
    </source>
</reference>
<feature type="transmembrane region" description="Helical" evidence="2">
    <location>
        <begin position="618"/>
        <end position="636"/>
    </location>
</feature>